<keyword evidence="3" id="KW-1185">Reference proteome</keyword>
<gene>
    <name evidence="2" type="primary">pcaD_6</name>
    <name evidence="2" type="ORF">GCM10023321_85150</name>
</gene>
<dbReference type="PANTHER" id="PTHR43433:SF5">
    <property type="entry name" value="AB HYDROLASE-1 DOMAIN-CONTAINING PROTEIN"/>
    <property type="match status" value="1"/>
</dbReference>
<proteinExistence type="predicted"/>
<reference evidence="3" key="1">
    <citation type="journal article" date="2019" name="Int. J. Syst. Evol. Microbiol.">
        <title>The Global Catalogue of Microorganisms (GCM) 10K type strain sequencing project: providing services to taxonomists for standard genome sequencing and annotation.</title>
        <authorList>
            <consortium name="The Broad Institute Genomics Platform"/>
            <consortium name="The Broad Institute Genome Sequencing Center for Infectious Disease"/>
            <person name="Wu L."/>
            <person name="Ma J."/>
        </authorList>
    </citation>
    <scope>NUCLEOTIDE SEQUENCE [LARGE SCALE GENOMIC DNA]</scope>
    <source>
        <strain evidence="3">JCM 18303</strain>
    </source>
</reference>
<dbReference type="SUPFAM" id="SSF53474">
    <property type="entry name" value="alpha/beta-Hydrolases"/>
    <property type="match status" value="1"/>
</dbReference>
<name>A0ABP9RF03_9PSEU</name>
<accession>A0ABP9RF03</accession>
<evidence type="ECO:0000313" key="2">
    <source>
        <dbReference type="EMBL" id="GAA5176530.1"/>
    </source>
</evidence>
<dbReference type="PRINTS" id="PR00111">
    <property type="entry name" value="ABHYDROLASE"/>
</dbReference>
<dbReference type="InterPro" id="IPR050471">
    <property type="entry name" value="AB_hydrolase"/>
</dbReference>
<dbReference type="Proteomes" id="UP001428817">
    <property type="component" value="Unassembled WGS sequence"/>
</dbReference>
<dbReference type="RefSeq" id="WP_185065814.1">
    <property type="nucleotide sequence ID" value="NZ_BAABJP010000068.1"/>
</dbReference>
<evidence type="ECO:0000313" key="3">
    <source>
        <dbReference type="Proteomes" id="UP001428817"/>
    </source>
</evidence>
<organism evidence="2 3">
    <name type="scientific">Pseudonocardia eucalypti</name>
    <dbReference type="NCBI Taxonomy" id="648755"/>
    <lineage>
        <taxon>Bacteria</taxon>
        <taxon>Bacillati</taxon>
        <taxon>Actinomycetota</taxon>
        <taxon>Actinomycetes</taxon>
        <taxon>Pseudonocardiales</taxon>
        <taxon>Pseudonocardiaceae</taxon>
        <taxon>Pseudonocardia</taxon>
    </lineage>
</organism>
<evidence type="ECO:0000259" key="1">
    <source>
        <dbReference type="Pfam" id="PF00561"/>
    </source>
</evidence>
<dbReference type="Gene3D" id="3.40.50.1820">
    <property type="entry name" value="alpha/beta hydrolase"/>
    <property type="match status" value="1"/>
</dbReference>
<dbReference type="PANTHER" id="PTHR43433">
    <property type="entry name" value="HYDROLASE, ALPHA/BETA FOLD FAMILY PROTEIN"/>
    <property type="match status" value="1"/>
</dbReference>
<dbReference type="InterPro" id="IPR000073">
    <property type="entry name" value="AB_hydrolase_1"/>
</dbReference>
<sequence length="263" mass="28339">MPHAHTNGQRLHYRRSGRGEPLLLVQGMSGHHRFWGESFLALLEADYDVVAYDHRGIGTSSRADDPFSIADLADDAAGLLDALGWSGAHVFGISLGGMIGQELALRHPERVRTLTLGCTWAGGPEGVMGEASHEIVAAIGAREVERALTTGYEANLSPRYRADPGHFATYRECALAVRVPAPVVQMQFRAALAHDTADRLPGVRTPTLVLHGTGDVGIPAVNGERIAALVPGARLHLFDGAGHLFWWEEPEATAALLREHTRS</sequence>
<dbReference type="Pfam" id="PF00561">
    <property type="entry name" value="Abhydrolase_1"/>
    <property type="match status" value="1"/>
</dbReference>
<feature type="domain" description="AB hydrolase-1" evidence="1">
    <location>
        <begin position="21"/>
        <end position="250"/>
    </location>
</feature>
<dbReference type="EMBL" id="BAABJP010000068">
    <property type="protein sequence ID" value="GAA5176530.1"/>
    <property type="molecule type" value="Genomic_DNA"/>
</dbReference>
<comment type="caution">
    <text evidence="2">The sequence shown here is derived from an EMBL/GenBank/DDBJ whole genome shotgun (WGS) entry which is preliminary data.</text>
</comment>
<dbReference type="InterPro" id="IPR029058">
    <property type="entry name" value="AB_hydrolase_fold"/>
</dbReference>
<protein>
    <submittedName>
        <fullName evidence="2">3-oxoadipate enol-lactonase</fullName>
    </submittedName>
</protein>